<dbReference type="Gene3D" id="1.25.40.10">
    <property type="entry name" value="Tetratricopeptide repeat domain"/>
    <property type="match status" value="5"/>
</dbReference>
<feature type="compositionally biased region" description="Basic and acidic residues" evidence="4">
    <location>
        <begin position="129"/>
        <end position="144"/>
    </location>
</feature>
<feature type="compositionally biased region" description="Polar residues" evidence="4">
    <location>
        <begin position="110"/>
        <end position="120"/>
    </location>
</feature>
<dbReference type="Pfam" id="PF01535">
    <property type="entry name" value="PPR"/>
    <property type="match status" value="2"/>
</dbReference>
<keyword evidence="6" id="KW-1185">Reference proteome</keyword>
<dbReference type="InterPro" id="IPR002885">
    <property type="entry name" value="PPR_rpt"/>
</dbReference>
<feature type="repeat" description="PPR" evidence="3">
    <location>
        <begin position="1023"/>
        <end position="1057"/>
    </location>
</feature>
<dbReference type="Proteomes" id="UP001190700">
    <property type="component" value="Unassembled WGS sequence"/>
</dbReference>
<feature type="compositionally biased region" description="Low complexity" evidence="4">
    <location>
        <begin position="77"/>
        <end position="99"/>
    </location>
</feature>
<evidence type="ECO:0000313" key="6">
    <source>
        <dbReference type="Proteomes" id="UP001190700"/>
    </source>
</evidence>
<sequence>MQRILSSVHTPIYLRLRIQTTFSNSSAKGLQTVPTNLLTSRPNFTSPLRAPTSSTTGLIDRILNSDNTRLPICITSSPNFSSAASADDSRNAKGAVKANAAKDAKRSEANAHSATPTHWNGSHKRHPSKSPERPRITPIRRGDTGDAAEAPGLDPATCHRLQLSPAEFEKLLPEVARKQGPRQAFELHQLYPQQGHGTRKALMRVLAKHGDAELAHVVLQQQLDAGRPPRRSFSSSDVERWVKLWCAAAQPELAAAILQGFARLKLRVGPGYYNQVLGELGRQGRVDRAEAVLQEMQETGAVQPNVITFTTMLHIVGDAGRFQRVEELLEEMLAKGIRPNVVMYTSVMQIGCKAGRLEWAEAWLRRMLADVERLKQERWDTRVTQSVLTHLTHTCLEHAQVARAQRVLLGMCELGLIPDTAICNSVMSALCKTGELQLAEACLPELRRRGVKLDPRTFEVLLQGFGLVQDAQGLGRLMGEMAELGVVPTAVTHSVCALAMLRCMGEAGEGSVLGRLRGAGVVVDMCVGKVLVHELRKRGEASRAEALMSELLESGLQLEPGPLAALVRAQLEGGSVDGQDGTTRASATLIKQLAHYSREGWPGASASSSSASAAPLVTKQDDLSELTQGCNMVLQALGQKGELQSLHELLEAMWAANLVPDTVTHNTVIAALARNQRLDNAASWLEMVFADQSSAARPDLRSFTLLIGYHGKLGNLGKAERWLERLQQQGFEPDVVLFNVLIDMYGRARRLDRVEAVLRDMTHARVAPNKVTCTSVIQAAGRCGQLYLAEGLLHAVWEGLLAANQGIDAVWRSMLESSSSRALPAPDELTQQARRLLTELTEVQGIQADDVMLNVVINEVSKAAGRAYAEELLLVLPEWGLQPDLVAYQTVILAHCRLLDAGAVQRVMQDGEERFEGLLDRAACRSLLRQCDVQGVKVNVVLHDVTWGNTVQSGKHPLLRAFIRFGPVKEMSLLLHQAAASDAGPDGDIYTRWVEMLAREDSWDRASVLLQHMRENPAVPDPGAGAYNEVLGALGRRQRFEEAEALLWQMVESGVPRDEHTYALLVSLVDALREQGDAARMEKILQQRREDGISQAADTFQQDVFPVP</sequence>
<feature type="region of interest" description="Disordered" evidence="4">
    <location>
        <begin position="77"/>
        <end position="155"/>
    </location>
</feature>
<dbReference type="AlphaFoldDB" id="A0AAE0L7F2"/>
<evidence type="ECO:0000256" key="2">
    <source>
        <dbReference type="ARBA" id="ARBA00022737"/>
    </source>
</evidence>
<organism evidence="5 6">
    <name type="scientific">Cymbomonas tetramitiformis</name>
    <dbReference type="NCBI Taxonomy" id="36881"/>
    <lineage>
        <taxon>Eukaryota</taxon>
        <taxon>Viridiplantae</taxon>
        <taxon>Chlorophyta</taxon>
        <taxon>Pyramimonadophyceae</taxon>
        <taxon>Pyramimonadales</taxon>
        <taxon>Pyramimonadaceae</taxon>
        <taxon>Cymbomonas</taxon>
    </lineage>
</organism>
<gene>
    <name evidence="5" type="ORF">CYMTET_17145</name>
</gene>
<dbReference type="InterPro" id="IPR011990">
    <property type="entry name" value="TPR-like_helical_dom_sf"/>
</dbReference>
<dbReference type="Pfam" id="PF13041">
    <property type="entry name" value="PPR_2"/>
    <property type="match status" value="2"/>
</dbReference>
<feature type="repeat" description="PPR" evidence="3">
    <location>
        <begin position="269"/>
        <end position="303"/>
    </location>
</feature>
<feature type="repeat" description="PPR" evidence="3">
    <location>
        <begin position="734"/>
        <end position="768"/>
    </location>
</feature>
<evidence type="ECO:0000256" key="4">
    <source>
        <dbReference type="SAM" id="MobiDB-lite"/>
    </source>
</evidence>
<dbReference type="PANTHER" id="PTHR47447:SF17">
    <property type="entry name" value="OS12G0638900 PROTEIN"/>
    <property type="match status" value="1"/>
</dbReference>
<feature type="repeat" description="PPR" evidence="3">
    <location>
        <begin position="305"/>
        <end position="339"/>
    </location>
</feature>
<dbReference type="PROSITE" id="PS51375">
    <property type="entry name" value="PPR"/>
    <property type="match status" value="6"/>
</dbReference>
<comment type="caution">
    <text evidence="5">The sequence shown here is derived from an EMBL/GenBank/DDBJ whole genome shotgun (WGS) entry which is preliminary data.</text>
</comment>
<comment type="similarity">
    <text evidence="1">Belongs to the PPR family. P subfamily.</text>
</comment>
<dbReference type="NCBIfam" id="TIGR00756">
    <property type="entry name" value="PPR"/>
    <property type="match status" value="5"/>
</dbReference>
<accession>A0AAE0L7F2</accession>
<dbReference type="Pfam" id="PF13812">
    <property type="entry name" value="PPR_3"/>
    <property type="match status" value="1"/>
</dbReference>
<feature type="repeat" description="PPR" evidence="3">
    <location>
        <begin position="699"/>
        <end position="733"/>
    </location>
</feature>
<reference evidence="5 6" key="1">
    <citation type="journal article" date="2015" name="Genome Biol. Evol.">
        <title>Comparative Genomics of a Bacterivorous Green Alga Reveals Evolutionary Causalities and Consequences of Phago-Mixotrophic Mode of Nutrition.</title>
        <authorList>
            <person name="Burns J.A."/>
            <person name="Paasch A."/>
            <person name="Narechania A."/>
            <person name="Kim E."/>
        </authorList>
    </citation>
    <scope>NUCLEOTIDE SEQUENCE [LARGE SCALE GENOMIC DNA]</scope>
    <source>
        <strain evidence="5 6">PLY_AMNH</strain>
    </source>
</reference>
<proteinExistence type="inferred from homology"/>
<dbReference type="EMBL" id="LGRX02007586">
    <property type="protein sequence ID" value="KAK3274682.1"/>
    <property type="molecule type" value="Genomic_DNA"/>
</dbReference>
<feature type="compositionally biased region" description="Basic and acidic residues" evidence="4">
    <location>
        <begin position="100"/>
        <end position="109"/>
    </location>
</feature>
<dbReference type="PANTHER" id="PTHR47447">
    <property type="entry name" value="OS03G0856100 PROTEIN"/>
    <property type="match status" value="1"/>
</dbReference>
<feature type="repeat" description="PPR" evidence="3">
    <location>
        <begin position="419"/>
        <end position="453"/>
    </location>
</feature>
<evidence type="ECO:0000256" key="1">
    <source>
        <dbReference type="ARBA" id="ARBA00007626"/>
    </source>
</evidence>
<protein>
    <submittedName>
        <fullName evidence="5">Uncharacterized protein</fullName>
    </submittedName>
</protein>
<evidence type="ECO:0000256" key="3">
    <source>
        <dbReference type="PROSITE-ProRule" id="PRU00708"/>
    </source>
</evidence>
<evidence type="ECO:0000313" key="5">
    <source>
        <dbReference type="EMBL" id="KAK3274682.1"/>
    </source>
</evidence>
<name>A0AAE0L7F2_9CHLO</name>
<keyword evidence="2" id="KW-0677">Repeat</keyword>